<keyword evidence="1" id="KW-0067">ATP-binding</keyword>
<dbReference type="GO" id="GO:0034040">
    <property type="term" value="F:ATPase-coupled lipid transmembrane transporter activity"/>
    <property type="evidence" value="ECO:0007669"/>
    <property type="project" value="TreeGrafter"/>
</dbReference>
<protein>
    <submittedName>
        <fullName evidence="1">ABC transporter ATP-binding protein</fullName>
    </submittedName>
</protein>
<evidence type="ECO:0000313" key="2">
    <source>
        <dbReference type="Proteomes" id="UP000481583"/>
    </source>
</evidence>
<dbReference type="PANTHER" id="PTHR24221:SF654">
    <property type="entry name" value="ATP-BINDING CASSETTE SUB-FAMILY B MEMBER 6"/>
    <property type="match status" value="1"/>
</dbReference>
<dbReference type="Gene3D" id="3.40.50.300">
    <property type="entry name" value="P-loop containing nucleotide triphosphate hydrolases"/>
    <property type="match status" value="1"/>
</dbReference>
<keyword evidence="1" id="KW-0547">Nucleotide-binding</keyword>
<dbReference type="AlphaFoldDB" id="A0A6G4UDY2"/>
<dbReference type="InterPro" id="IPR027417">
    <property type="entry name" value="P-loop_NTPase"/>
</dbReference>
<gene>
    <name evidence="1" type="ORF">G5C51_41635</name>
</gene>
<comment type="caution">
    <text evidence="1">The sequence shown here is derived from an EMBL/GenBank/DDBJ whole genome shotgun (WGS) entry which is preliminary data.</text>
</comment>
<sequence length="130" mass="13871">MPGVRAAARAARAESFIVRLPEGYGTACAALPLSGGERQRLGLARAFARSRARLLILDDSLSSLDTVTEAEIREALRTAPGAATRLVTTHRVETAAAADTVVWLDEGQVRGVGTHAALRRLDGYREVFGE</sequence>
<dbReference type="RefSeq" id="WP_165246085.1">
    <property type="nucleotide sequence ID" value="NZ_JAAKZV010000492.1"/>
</dbReference>
<dbReference type="SUPFAM" id="SSF52540">
    <property type="entry name" value="P-loop containing nucleoside triphosphate hydrolases"/>
    <property type="match status" value="1"/>
</dbReference>
<dbReference type="PANTHER" id="PTHR24221">
    <property type="entry name" value="ATP-BINDING CASSETTE SUB-FAMILY B"/>
    <property type="match status" value="1"/>
</dbReference>
<name>A0A6G4UDY2_9ACTN</name>
<dbReference type="GO" id="GO:0005524">
    <property type="term" value="F:ATP binding"/>
    <property type="evidence" value="ECO:0007669"/>
    <property type="project" value="UniProtKB-KW"/>
</dbReference>
<proteinExistence type="predicted"/>
<dbReference type="EMBL" id="JAAKZV010000492">
    <property type="protein sequence ID" value="NGN70373.1"/>
    <property type="molecule type" value="Genomic_DNA"/>
</dbReference>
<evidence type="ECO:0000313" key="1">
    <source>
        <dbReference type="EMBL" id="NGN70373.1"/>
    </source>
</evidence>
<dbReference type="Proteomes" id="UP000481583">
    <property type="component" value="Unassembled WGS sequence"/>
</dbReference>
<dbReference type="InterPro" id="IPR039421">
    <property type="entry name" value="Type_1_exporter"/>
</dbReference>
<reference evidence="1 2" key="1">
    <citation type="submission" date="2020-02" db="EMBL/GenBank/DDBJ databases">
        <title>Whole-genome analyses of novel actinobacteria.</title>
        <authorList>
            <person name="Sahin N."/>
        </authorList>
    </citation>
    <scope>NUCLEOTIDE SEQUENCE [LARGE SCALE GENOMIC DNA]</scope>
    <source>
        <strain evidence="1 2">A7024</strain>
    </source>
</reference>
<organism evidence="1 2">
    <name type="scientific">Streptomyces coryli</name>
    <dbReference type="NCBI Taxonomy" id="1128680"/>
    <lineage>
        <taxon>Bacteria</taxon>
        <taxon>Bacillati</taxon>
        <taxon>Actinomycetota</taxon>
        <taxon>Actinomycetes</taxon>
        <taxon>Kitasatosporales</taxon>
        <taxon>Streptomycetaceae</taxon>
        <taxon>Streptomyces</taxon>
    </lineage>
</organism>
<keyword evidence="2" id="KW-1185">Reference proteome</keyword>
<accession>A0A6G4UDY2</accession>